<protein>
    <recommendedName>
        <fullName evidence="3">DUF5063 domain-containing protein</fullName>
    </recommendedName>
</protein>
<name>A0ABP8A535_9SPHI</name>
<dbReference type="EMBL" id="BAAAZK010000007">
    <property type="protein sequence ID" value="GAA4178026.1"/>
    <property type="molecule type" value="Genomic_DNA"/>
</dbReference>
<proteinExistence type="predicted"/>
<reference evidence="2" key="1">
    <citation type="journal article" date="2019" name="Int. J. Syst. Evol. Microbiol.">
        <title>The Global Catalogue of Microorganisms (GCM) 10K type strain sequencing project: providing services to taxonomists for standard genome sequencing and annotation.</title>
        <authorList>
            <consortium name="The Broad Institute Genomics Platform"/>
            <consortium name="The Broad Institute Genome Sequencing Center for Infectious Disease"/>
            <person name="Wu L."/>
            <person name="Ma J."/>
        </authorList>
    </citation>
    <scope>NUCLEOTIDE SEQUENCE [LARGE SCALE GENOMIC DNA]</scope>
    <source>
        <strain evidence="2">JCM 16722</strain>
    </source>
</reference>
<sequence length="182" mass="21496">MDIVKHIQQHYDNLGVELRKLSIEQIANLKLAVFGFYFLLPNFEEVMKKYIQIDIDKKKLIVDIKNKNVADYRKAIEKSNAETDEYADDFEEAEPIEVFILEAFADATSDLDDVKSLERLFYGIIDALDCYENFSDNPEYWNNLVEKEIIFQLEILNIIKNQDIFDISIYQKKYINVTFNEL</sequence>
<comment type="caution">
    <text evidence="1">The sequence shown here is derived from an EMBL/GenBank/DDBJ whole genome shotgun (WGS) entry which is preliminary data.</text>
</comment>
<gene>
    <name evidence="1" type="ORF">GCM10022218_27910</name>
</gene>
<organism evidence="1 2">
    <name type="scientific">Sphingobacterium ginsenosidimutans</name>
    <dbReference type="NCBI Taxonomy" id="687845"/>
    <lineage>
        <taxon>Bacteria</taxon>
        <taxon>Pseudomonadati</taxon>
        <taxon>Bacteroidota</taxon>
        <taxon>Sphingobacteriia</taxon>
        <taxon>Sphingobacteriales</taxon>
        <taxon>Sphingobacteriaceae</taxon>
        <taxon>Sphingobacterium</taxon>
    </lineage>
</organism>
<dbReference type="Proteomes" id="UP001500167">
    <property type="component" value="Unassembled WGS sequence"/>
</dbReference>
<dbReference type="RefSeq" id="WP_346086547.1">
    <property type="nucleotide sequence ID" value="NZ_BAAAZK010000007.1"/>
</dbReference>
<evidence type="ECO:0000313" key="1">
    <source>
        <dbReference type="EMBL" id="GAA4178026.1"/>
    </source>
</evidence>
<accession>A0ABP8A535</accession>
<evidence type="ECO:0008006" key="3">
    <source>
        <dbReference type="Google" id="ProtNLM"/>
    </source>
</evidence>
<evidence type="ECO:0000313" key="2">
    <source>
        <dbReference type="Proteomes" id="UP001500167"/>
    </source>
</evidence>
<keyword evidence="2" id="KW-1185">Reference proteome</keyword>